<evidence type="ECO:0000256" key="12">
    <source>
        <dbReference type="SAM" id="MobiDB-lite"/>
    </source>
</evidence>
<dbReference type="InterPro" id="IPR051315">
    <property type="entry name" value="Bact_Chemotaxis_CheA"/>
</dbReference>
<organism evidence="16 17">
    <name type="scientific">Halobacillus yeomjeoni</name>
    <dbReference type="NCBI Taxonomy" id="311194"/>
    <lineage>
        <taxon>Bacteria</taxon>
        <taxon>Bacillati</taxon>
        <taxon>Bacillota</taxon>
        <taxon>Bacilli</taxon>
        <taxon>Bacillales</taxon>
        <taxon>Bacillaceae</taxon>
        <taxon>Halobacillus</taxon>
    </lineage>
</organism>
<dbReference type="Gene3D" id="1.10.287.560">
    <property type="entry name" value="Histidine kinase CheA-like, homodimeric domain"/>
    <property type="match status" value="1"/>
</dbReference>
<keyword evidence="9" id="KW-0067">ATP-binding</keyword>
<feature type="domain" description="CheW-like" evidence="14">
    <location>
        <begin position="532"/>
        <end position="663"/>
    </location>
</feature>
<dbReference type="EMBL" id="JADZSC010000001">
    <property type="protein sequence ID" value="MBH0229293.1"/>
    <property type="molecule type" value="Genomic_DNA"/>
</dbReference>
<name>A0A931HTU4_9BACI</name>
<dbReference type="Pfam" id="PF01584">
    <property type="entry name" value="CheW"/>
    <property type="match status" value="1"/>
</dbReference>
<feature type="domain" description="Histidine kinase" evidence="13">
    <location>
        <begin position="280"/>
        <end position="530"/>
    </location>
</feature>
<dbReference type="InterPro" id="IPR037052">
    <property type="entry name" value="CheA-like_P2_sf"/>
</dbReference>
<keyword evidence="8" id="KW-0418">Kinase</keyword>
<dbReference type="GO" id="GO:0005737">
    <property type="term" value="C:cytoplasm"/>
    <property type="evidence" value="ECO:0007669"/>
    <property type="project" value="InterPro"/>
</dbReference>
<dbReference type="InterPro" id="IPR010808">
    <property type="entry name" value="CheA_P2-bd"/>
</dbReference>
<dbReference type="InterPro" id="IPR002545">
    <property type="entry name" value="CheW-lke_dom"/>
</dbReference>
<evidence type="ECO:0000256" key="6">
    <source>
        <dbReference type="ARBA" id="ARBA00022679"/>
    </source>
</evidence>
<evidence type="ECO:0000256" key="2">
    <source>
        <dbReference type="ARBA" id="ARBA00012438"/>
    </source>
</evidence>
<dbReference type="SUPFAM" id="SSF47226">
    <property type="entry name" value="Histidine-containing phosphotransfer domain, HPT domain"/>
    <property type="match status" value="1"/>
</dbReference>
<dbReference type="CDD" id="cd16916">
    <property type="entry name" value="HATPase_CheA-like"/>
    <property type="match status" value="1"/>
</dbReference>
<proteinExistence type="predicted"/>
<sequence length="663" mass="73678">MNQYLDLFIEESKENLQAINDQLLALEKNPQDMTIVNEIFRSAHTLKGMAATMEYHDLADLTHQMENVLDAVRNEKLTIDEEMIDIVFDAVDDLEAMIMDIESGGSGQRNVESVVSVLQAVEKGESVQSEEPSQKASPASKSLSLTIDEYTEAVLNQSEEQGLLNLEVEVELRSDCLLKAARVFMVFEALQQLGEVVQSAPQVERLENEEFENHFIVLLISDADKETVQKEVGKISEIERVNVTEFSVEGIKQVKDEPSQEEIPTPSTKNSEEAMKKGETTSKTIRVPIDRLDRLMNLFEEFVIDRGKLEDLSSTLNDEALKETVEHIGRISSDLQDVVLKMRMVPVEQVFNRFPRMIRQLAKDLEKEVQLTITGAETELDRTVIDEIGDPLVHLIRNALDHGIEKPDRRKAKGKPSAGQIEMKAYHSGNHVFIEISDDGAGISREKVIEKAVGKNVISENEAQTMTDEQVYGLIMESGFSTADELSDVSGRGVGMDVVKSKIQSLGGHIKVESQLDYGSVFTIQLPLTLSILSVMLVRVRSERYGIPISAIVETTRVNEDDVIYTHNTPVIDYRGEIIPLIFLGEVFNIPGNATEKMTYSLLIIKAGDRKAALVVDAFEGQQEVVLKSMGTYLSDPFAISGATILGDGQVALIIDTHALIGE</sequence>
<dbReference type="PANTHER" id="PTHR43395:SF1">
    <property type="entry name" value="CHEMOTAXIS PROTEIN CHEA"/>
    <property type="match status" value="1"/>
</dbReference>
<dbReference type="FunFam" id="3.30.565.10:FF:000016">
    <property type="entry name" value="Chemotaxis protein CheA, putative"/>
    <property type="match status" value="1"/>
</dbReference>
<dbReference type="SMART" id="SM00073">
    <property type="entry name" value="HPT"/>
    <property type="match status" value="1"/>
</dbReference>
<dbReference type="AlphaFoldDB" id="A0A931HTU4"/>
<keyword evidence="6" id="KW-0808">Transferase</keyword>
<evidence type="ECO:0000259" key="13">
    <source>
        <dbReference type="PROSITE" id="PS50109"/>
    </source>
</evidence>
<feature type="domain" description="HPt" evidence="15">
    <location>
        <begin position="1"/>
        <end position="101"/>
    </location>
</feature>
<dbReference type="InterPro" id="IPR005467">
    <property type="entry name" value="His_kinase_dom"/>
</dbReference>
<dbReference type="InterPro" id="IPR003594">
    <property type="entry name" value="HATPase_dom"/>
</dbReference>
<dbReference type="Gene3D" id="3.30.70.1110">
    <property type="entry name" value="Histidine kinase CheA-like, P2 response regulator-binding domain"/>
    <property type="match status" value="1"/>
</dbReference>
<dbReference type="SMART" id="SM01231">
    <property type="entry name" value="H-kinase_dim"/>
    <property type="match status" value="1"/>
</dbReference>
<dbReference type="InterPro" id="IPR037006">
    <property type="entry name" value="CheA-like_homodim_sf"/>
</dbReference>
<keyword evidence="5 11" id="KW-0597">Phosphoprotein</keyword>
<evidence type="ECO:0000256" key="11">
    <source>
        <dbReference type="PROSITE-ProRule" id="PRU00110"/>
    </source>
</evidence>
<comment type="caution">
    <text evidence="16">The sequence shown here is derived from an EMBL/GenBank/DDBJ whole genome shotgun (WGS) entry which is preliminary data.</text>
</comment>
<dbReference type="SMART" id="SM00260">
    <property type="entry name" value="CheW"/>
    <property type="match status" value="1"/>
</dbReference>
<dbReference type="Pfam" id="PF02518">
    <property type="entry name" value="HATPase_c"/>
    <property type="match status" value="1"/>
</dbReference>
<dbReference type="InterPro" id="IPR036097">
    <property type="entry name" value="HisK_dim/P_sf"/>
</dbReference>
<dbReference type="Proteomes" id="UP000614490">
    <property type="component" value="Unassembled WGS sequence"/>
</dbReference>
<evidence type="ECO:0000259" key="14">
    <source>
        <dbReference type="PROSITE" id="PS50851"/>
    </source>
</evidence>
<dbReference type="InterPro" id="IPR004358">
    <property type="entry name" value="Sig_transdc_His_kin-like_C"/>
</dbReference>
<dbReference type="GO" id="GO:0005524">
    <property type="term" value="F:ATP binding"/>
    <property type="evidence" value="ECO:0007669"/>
    <property type="project" value="UniProtKB-KW"/>
</dbReference>
<evidence type="ECO:0000256" key="4">
    <source>
        <dbReference type="ARBA" id="ARBA00022500"/>
    </source>
</evidence>
<dbReference type="InterPro" id="IPR036061">
    <property type="entry name" value="CheW-like_dom_sf"/>
</dbReference>
<evidence type="ECO:0000256" key="10">
    <source>
        <dbReference type="ARBA" id="ARBA00023012"/>
    </source>
</evidence>
<dbReference type="InterPro" id="IPR008207">
    <property type="entry name" value="Sig_transdc_His_kin_Hpt_dom"/>
</dbReference>
<dbReference type="PRINTS" id="PR00344">
    <property type="entry name" value="BCTRLSENSOR"/>
</dbReference>
<dbReference type="Pfam" id="PF01627">
    <property type="entry name" value="Hpt"/>
    <property type="match status" value="1"/>
</dbReference>
<protein>
    <recommendedName>
        <fullName evidence="3">Chemotaxis protein CheA</fullName>
        <ecNumber evidence="2">2.7.13.3</ecNumber>
    </recommendedName>
</protein>
<dbReference type="SUPFAM" id="SSF55052">
    <property type="entry name" value="CheY-binding domain of CheA"/>
    <property type="match status" value="1"/>
</dbReference>
<feature type="compositionally biased region" description="Basic and acidic residues" evidence="12">
    <location>
        <begin position="270"/>
        <end position="280"/>
    </location>
</feature>
<keyword evidence="17" id="KW-1185">Reference proteome</keyword>
<keyword evidence="10" id="KW-0902">Two-component regulatory system</keyword>
<reference evidence="16 17" key="1">
    <citation type="journal article" date="2005" name="Int. J. Syst. Evol. Microbiol.">
        <title>Halobacillus yeomjeoni sp. nov., isolated from a marine solar saltern in Korea.</title>
        <authorList>
            <person name="Yoon J.H."/>
            <person name="Kang S.J."/>
            <person name="Lee C.H."/>
            <person name="Oh H.W."/>
            <person name="Oh T.K."/>
        </authorList>
    </citation>
    <scope>NUCLEOTIDE SEQUENCE [LARGE SCALE GENOMIC DNA]</scope>
    <source>
        <strain evidence="16 17">KCTC 3957</strain>
    </source>
</reference>
<dbReference type="SUPFAM" id="SSF47384">
    <property type="entry name" value="Homodimeric domain of signal transducing histidine kinase"/>
    <property type="match status" value="1"/>
</dbReference>
<dbReference type="PROSITE" id="PS50894">
    <property type="entry name" value="HPT"/>
    <property type="match status" value="1"/>
</dbReference>
<dbReference type="CDD" id="cd00088">
    <property type="entry name" value="HPT"/>
    <property type="match status" value="1"/>
</dbReference>
<dbReference type="InterPro" id="IPR036641">
    <property type="entry name" value="HPT_dom_sf"/>
</dbReference>
<accession>A0A931HTU4</accession>
<gene>
    <name evidence="16" type="ORF">H0267_03610</name>
</gene>
<dbReference type="RefSeq" id="WP_197315915.1">
    <property type="nucleotide sequence ID" value="NZ_JADZSC010000001.1"/>
</dbReference>
<evidence type="ECO:0000256" key="7">
    <source>
        <dbReference type="ARBA" id="ARBA00022741"/>
    </source>
</evidence>
<dbReference type="SUPFAM" id="SSF55874">
    <property type="entry name" value="ATPase domain of HSP90 chaperone/DNA topoisomerase II/histidine kinase"/>
    <property type="match status" value="1"/>
</dbReference>
<evidence type="ECO:0000259" key="15">
    <source>
        <dbReference type="PROSITE" id="PS50894"/>
    </source>
</evidence>
<dbReference type="PANTHER" id="PTHR43395">
    <property type="entry name" value="SENSOR HISTIDINE KINASE CHEA"/>
    <property type="match status" value="1"/>
</dbReference>
<evidence type="ECO:0000256" key="5">
    <source>
        <dbReference type="ARBA" id="ARBA00022553"/>
    </source>
</evidence>
<keyword evidence="4" id="KW-0145">Chemotaxis</keyword>
<dbReference type="EC" id="2.7.13.3" evidence="2"/>
<dbReference type="GO" id="GO:0000155">
    <property type="term" value="F:phosphorelay sensor kinase activity"/>
    <property type="evidence" value="ECO:0007669"/>
    <property type="project" value="InterPro"/>
</dbReference>
<evidence type="ECO:0000313" key="16">
    <source>
        <dbReference type="EMBL" id="MBH0229293.1"/>
    </source>
</evidence>
<keyword evidence="7" id="KW-0547">Nucleotide-binding</keyword>
<comment type="catalytic activity">
    <reaction evidence="1">
        <text>ATP + protein L-histidine = ADP + protein N-phospho-L-histidine.</text>
        <dbReference type="EC" id="2.7.13.3"/>
    </reaction>
</comment>
<dbReference type="Pfam" id="PF07194">
    <property type="entry name" value="P2"/>
    <property type="match status" value="1"/>
</dbReference>
<evidence type="ECO:0000256" key="1">
    <source>
        <dbReference type="ARBA" id="ARBA00000085"/>
    </source>
</evidence>
<dbReference type="InterPro" id="IPR035891">
    <property type="entry name" value="CheY-binding_CheA"/>
</dbReference>
<dbReference type="Pfam" id="PF02895">
    <property type="entry name" value="H-kinase_dim"/>
    <property type="match status" value="1"/>
</dbReference>
<feature type="modified residue" description="Phosphohistidine" evidence="11">
    <location>
        <position position="44"/>
    </location>
</feature>
<dbReference type="SMART" id="SM00387">
    <property type="entry name" value="HATPase_c"/>
    <property type="match status" value="1"/>
</dbReference>
<evidence type="ECO:0000256" key="9">
    <source>
        <dbReference type="ARBA" id="ARBA00022840"/>
    </source>
</evidence>
<dbReference type="GO" id="GO:0006935">
    <property type="term" value="P:chemotaxis"/>
    <property type="evidence" value="ECO:0007669"/>
    <property type="project" value="UniProtKB-KW"/>
</dbReference>
<dbReference type="Gene3D" id="1.20.120.160">
    <property type="entry name" value="HPT domain"/>
    <property type="match status" value="1"/>
</dbReference>
<evidence type="ECO:0000313" key="17">
    <source>
        <dbReference type="Proteomes" id="UP000614490"/>
    </source>
</evidence>
<evidence type="ECO:0000256" key="8">
    <source>
        <dbReference type="ARBA" id="ARBA00022777"/>
    </source>
</evidence>
<dbReference type="PROSITE" id="PS50851">
    <property type="entry name" value="CHEW"/>
    <property type="match status" value="1"/>
</dbReference>
<dbReference type="PROSITE" id="PS50109">
    <property type="entry name" value="HIS_KIN"/>
    <property type="match status" value="1"/>
</dbReference>
<dbReference type="Gene3D" id="3.30.565.10">
    <property type="entry name" value="Histidine kinase-like ATPase, C-terminal domain"/>
    <property type="match status" value="1"/>
</dbReference>
<dbReference type="InterPro" id="IPR004105">
    <property type="entry name" value="CheA-like_dim"/>
</dbReference>
<dbReference type="CDD" id="cd00731">
    <property type="entry name" value="CheA_reg"/>
    <property type="match status" value="1"/>
</dbReference>
<feature type="region of interest" description="Disordered" evidence="12">
    <location>
        <begin position="254"/>
        <end position="282"/>
    </location>
</feature>
<dbReference type="Gene3D" id="2.30.30.40">
    <property type="entry name" value="SH3 Domains"/>
    <property type="match status" value="1"/>
</dbReference>
<dbReference type="SUPFAM" id="SSF50341">
    <property type="entry name" value="CheW-like"/>
    <property type="match status" value="1"/>
</dbReference>
<evidence type="ECO:0000256" key="3">
    <source>
        <dbReference type="ARBA" id="ARBA00021495"/>
    </source>
</evidence>
<dbReference type="InterPro" id="IPR036890">
    <property type="entry name" value="HATPase_C_sf"/>
</dbReference>